<comment type="caution">
    <text evidence="2">The sequence shown here is derived from an EMBL/GenBank/DDBJ whole genome shotgun (WGS) entry which is preliminary data.</text>
</comment>
<evidence type="ECO:0000256" key="1">
    <source>
        <dbReference type="SAM" id="Phobius"/>
    </source>
</evidence>
<organism evidence="2 3">
    <name type="scientific">Candidatus Roizmanbacteria bacterium RIFCSPHIGHO2_01_FULL_39_12c</name>
    <dbReference type="NCBI Taxonomy" id="1802031"/>
    <lineage>
        <taxon>Bacteria</taxon>
        <taxon>Candidatus Roizmaniibacteriota</taxon>
    </lineage>
</organism>
<dbReference type="EMBL" id="MFZG01000025">
    <property type="protein sequence ID" value="OGK16250.1"/>
    <property type="molecule type" value="Genomic_DNA"/>
</dbReference>
<keyword evidence="1" id="KW-1133">Transmembrane helix</keyword>
<sequence>MDDTVLRLIYMGFLLPSLFALTLVAEGIYNISRHEEGFFTFVLGTLFLAGVTIAYMFLFNR</sequence>
<reference evidence="2 3" key="1">
    <citation type="journal article" date="2016" name="Nat. Commun.">
        <title>Thousands of microbial genomes shed light on interconnected biogeochemical processes in an aquifer system.</title>
        <authorList>
            <person name="Anantharaman K."/>
            <person name="Brown C.T."/>
            <person name="Hug L.A."/>
            <person name="Sharon I."/>
            <person name="Castelle C.J."/>
            <person name="Probst A.J."/>
            <person name="Thomas B.C."/>
            <person name="Singh A."/>
            <person name="Wilkins M.J."/>
            <person name="Karaoz U."/>
            <person name="Brodie E.L."/>
            <person name="Williams K.H."/>
            <person name="Hubbard S.S."/>
            <person name="Banfield J.F."/>
        </authorList>
    </citation>
    <scope>NUCLEOTIDE SEQUENCE [LARGE SCALE GENOMIC DNA]</scope>
</reference>
<evidence type="ECO:0000313" key="3">
    <source>
        <dbReference type="Proteomes" id="UP000177208"/>
    </source>
</evidence>
<dbReference type="Proteomes" id="UP000177208">
    <property type="component" value="Unassembled WGS sequence"/>
</dbReference>
<protein>
    <submittedName>
        <fullName evidence="2">Uncharacterized protein</fullName>
    </submittedName>
</protein>
<gene>
    <name evidence="2" type="ORF">A2774_04670</name>
</gene>
<keyword evidence="1" id="KW-0472">Membrane</keyword>
<proteinExistence type="predicted"/>
<feature type="transmembrane region" description="Helical" evidence="1">
    <location>
        <begin position="6"/>
        <end position="25"/>
    </location>
</feature>
<accession>A0A1F7GBG0</accession>
<dbReference type="AlphaFoldDB" id="A0A1F7GBG0"/>
<keyword evidence="1" id="KW-0812">Transmembrane</keyword>
<feature type="transmembrane region" description="Helical" evidence="1">
    <location>
        <begin position="37"/>
        <end position="58"/>
    </location>
</feature>
<evidence type="ECO:0000313" key="2">
    <source>
        <dbReference type="EMBL" id="OGK16250.1"/>
    </source>
</evidence>
<name>A0A1F7GBG0_9BACT</name>